<dbReference type="Proteomes" id="UP000054248">
    <property type="component" value="Unassembled WGS sequence"/>
</dbReference>
<dbReference type="GO" id="GO:0045493">
    <property type="term" value="P:xylan catabolic process"/>
    <property type="evidence" value="ECO:0007669"/>
    <property type="project" value="UniProtKB-UniPathway"/>
</dbReference>
<evidence type="ECO:0000256" key="4">
    <source>
        <dbReference type="SAM" id="MobiDB-lite"/>
    </source>
</evidence>
<comment type="caution">
    <text evidence="3">Lacks conserved residue(s) required for the propagation of feature annotation.</text>
</comment>
<feature type="domain" description="GH11" evidence="6">
    <location>
        <begin position="1"/>
        <end position="27"/>
    </location>
</feature>
<dbReference type="InterPro" id="IPR013320">
    <property type="entry name" value="ConA-like_dom_sf"/>
</dbReference>
<dbReference type="PROSITE" id="PS51761">
    <property type="entry name" value="GH11_3"/>
    <property type="match status" value="1"/>
</dbReference>
<keyword evidence="8" id="KW-1185">Reference proteome</keyword>
<dbReference type="Pfam" id="PF00734">
    <property type="entry name" value="CBM_1"/>
    <property type="match status" value="1"/>
</dbReference>
<dbReference type="InterPro" id="IPR033119">
    <property type="entry name" value="GH11_AS_2"/>
</dbReference>
<comment type="similarity">
    <text evidence="1 3">Belongs to the glycosyl hydrolase 11 (cellulase G) family.</text>
</comment>
<evidence type="ECO:0000313" key="7">
    <source>
        <dbReference type="EMBL" id="KIO27335.1"/>
    </source>
</evidence>
<dbReference type="UniPathway" id="UPA00114"/>
<dbReference type="STRING" id="1051891.A0A0C3QAM9"/>
<dbReference type="GO" id="GO:0005576">
    <property type="term" value="C:extracellular region"/>
    <property type="evidence" value="ECO:0007669"/>
    <property type="project" value="InterPro"/>
</dbReference>
<proteinExistence type="inferred from homology"/>
<evidence type="ECO:0000256" key="1">
    <source>
        <dbReference type="ARBA" id="ARBA00007792"/>
    </source>
</evidence>
<feature type="compositionally biased region" description="Low complexity" evidence="4">
    <location>
        <begin position="25"/>
        <end position="51"/>
    </location>
</feature>
<dbReference type="InterPro" id="IPR000254">
    <property type="entry name" value="CBD"/>
</dbReference>
<keyword evidence="2" id="KW-0732">Signal</keyword>
<feature type="region of interest" description="Disordered" evidence="4">
    <location>
        <begin position="19"/>
        <end position="51"/>
    </location>
</feature>
<name>A0A0C3QAM9_9AGAM</name>
<dbReference type="PROSITE" id="PS51164">
    <property type="entry name" value="CBM1_2"/>
    <property type="match status" value="1"/>
</dbReference>
<protein>
    <submittedName>
        <fullName evidence="7">Carbohydrate-binding module family 1 protein</fullName>
    </submittedName>
</protein>
<dbReference type="AlphaFoldDB" id="A0A0C3QAM9"/>
<dbReference type="HOGENOM" id="CLU_2533827_0_0_1"/>
<evidence type="ECO:0000259" key="6">
    <source>
        <dbReference type="PROSITE" id="PS51761"/>
    </source>
</evidence>
<dbReference type="Pfam" id="PF00457">
    <property type="entry name" value="Glyco_hydro_11"/>
    <property type="match status" value="1"/>
</dbReference>
<dbReference type="SMART" id="SM00236">
    <property type="entry name" value="fCBD"/>
    <property type="match status" value="1"/>
</dbReference>
<dbReference type="InterPro" id="IPR035971">
    <property type="entry name" value="CBD_sf"/>
</dbReference>
<sequence length="98" mass="9818">MTLGTHNYQIVATEGYQSSGSASITVGEGTGTTNPTTTTTTTTKASTTGGTTTTTTAGNTGTCSAKWGQCGGQGWTGATCCQSGSTCTYSNAWYSQCL</sequence>
<dbReference type="GO" id="GO:0004553">
    <property type="term" value="F:hydrolase activity, hydrolyzing O-glycosyl compounds"/>
    <property type="evidence" value="ECO:0007669"/>
    <property type="project" value="InterPro"/>
</dbReference>
<evidence type="ECO:0000313" key="8">
    <source>
        <dbReference type="Proteomes" id="UP000054248"/>
    </source>
</evidence>
<dbReference type="OrthoDB" id="2119228at2759"/>
<accession>A0A0C3QAM9</accession>
<dbReference type="PROSITE" id="PS00562">
    <property type="entry name" value="CBM1_1"/>
    <property type="match status" value="1"/>
</dbReference>
<evidence type="ECO:0000256" key="2">
    <source>
        <dbReference type="ARBA" id="ARBA00022729"/>
    </source>
</evidence>
<dbReference type="InterPro" id="IPR013319">
    <property type="entry name" value="GH11/12"/>
</dbReference>
<reference evidence="7 8" key="1">
    <citation type="submission" date="2014-04" db="EMBL/GenBank/DDBJ databases">
        <authorList>
            <consortium name="DOE Joint Genome Institute"/>
            <person name="Kuo A."/>
            <person name="Girlanda M."/>
            <person name="Perotto S."/>
            <person name="Kohler A."/>
            <person name="Nagy L.G."/>
            <person name="Floudas D."/>
            <person name="Copeland A."/>
            <person name="Barry K.W."/>
            <person name="Cichocki N."/>
            <person name="Veneault-Fourrey C."/>
            <person name="LaButti K."/>
            <person name="Lindquist E.A."/>
            <person name="Lipzen A."/>
            <person name="Lundell T."/>
            <person name="Morin E."/>
            <person name="Murat C."/>
            <person name="Sun H."/>
            <person name="Tunlid A."/>
            <person name="Henrissat B."/>
            <person name="Grigoriev I.V."/>
            <person name="Hibbett D.S."/>
            <person name="Martin F."/>
            <person name="Nordberg H.P."/>
            <person name="Cantor M.N."/>
            <person name="Hua S.X."/>
        </authorList>
    </citation>
    <scope>NUCLEOTIDE SEQUENCE [LARGE SCALE GENOMIC DNA]</scope>
    <source>
        <strain evidence="7 8">MUT 4182</strain>
    </source>
</reference>
<dbReference type="EMBL" id="KN823010">
    <property type="protein sequence ID" value="KIO27335.1"/>
    <property type="molecule type" value="Genomic_DNA"/>
</dbReference>
<dbReference type="GO" id="GO:0030248">
    <property type="term" value="F:cellulose binding"/>
    <property type="evidence" value="ECO:0007669"/>
    <property type="project" value="InterPro"/>
</dbReference>
<dbReference type="SUPFAM" id="SSF57180">
    <property type="entry name" value="Cellulose-binding domain"/>
    <property type="match status" value="1"/>
</dbReference>
<dbReference type="PROSITE" id="PS00777">
    <property type="entry name" value="GH11_2"/>
    <property type="match status" value="1"/>
</dbReference>
<dbReference type="InterPro" id="IPR033123">
    <property type="entry name" value="GH11_dom"/>
</dbReference>
<evidence type="ECO:0000259" key="5">
    <source>
        <dbReference type="PROSITE" id="PS51164"/>
    </source>
</evidence>
<dbReference type="SUPFAM" id="SSF49899">
    <property type="entry name" value="Concanavalin A-like lectins/glucanases"/>
    <property type="match status" value="1"/>
</dbReference>
<organism evidence="7 8">
    <name type="scientific">Tulasnella calospora MUT 4182</name>
    <dbReference type="NCBI Taxonomy" id="1051891"/>
    <lineage>
        <taxon>Eukaryota</taxon>
        <taxon>Fungi</taxon>
        <taxon>Dikarya</taxon>
        <taxon>Basidiomycota</taxon>
        <taxon>Agaricomycotina</taxon>
        <taxon>Agaricomycetes</taxon>
        <taxon>Cantharellales</taxon>
        <taxon>Tulasnellaceae</taxon>
        <taxon>Tulasnella</taxon>
    </lineage>
</organism>
<dbReference type="Gene3D" id="2.60.120.180">
    <property type="match status" value="1"/>
</dbReference>
<feature type="domain" description="CBM1" evidence="5">
    <location>
        <begin position="62"/>
        <end position="98"/>
    </location>
</feature>
<evidence type="ECO:0000256" key="3">
    <source>
        <dbReference type="PROSITE-ProRule" id="PRU01097"/>
    </source>
</evidence>
<reference evidence="8" key="2">
    <citation type="submission" date="2015-01" db="EMBL/GenBank/DDBJ databases">
        <title>Evolutionary Origins and Diversification of the Mycorrhizal Mutualists.</title>
        <authorList>
            <consortium name="DOE Joint Genome Institute"/>
            <consortium name="Mycorrhizal Genomics Consortium"/>
            <person name="Kohler A."/>
            <person name="Kuo A."/>
            <person name="Nagy L.G."/>
            <person name="Floudas D."/>
            <person name="Copeland A."/>
            <person name="Barry K.W."/>
            <person name="Cichocki N."/>
            <person name="Veneault-Fourrey C."/>
            <person name="LaButti K."/>
            <person name="Lindquist E.A."/>
            <person name="Lipzen A."/>
            <person name="Lundell T."/>
            <person name="Morin E."/>
            <person name="Murat C."/>
            <person name="Riley R."/>
            <person name="Ohm R."/>
            <person name="Sun H."/>
            <person name="Tunlid A."/>
            <person name="Henrissat B."/>
            <person name="Grigoriev I.V."/>
            <person name="Hibbett D.S."/>
            <person name="Martin F."/>
        </authorList>
    </citation>
    <scope>NUCLEOTIDE SEQUENCE [LARGE SCALE GENOMIC DNA]</scope>
    <source>
        <strain evidence="8">MUT 4182</strain>
    </source>
</reference>
<gene>
    <name evidence="7" type="ORF">M407DRAFT_23378</name>
</gene>